<feature type="region of interest" description="Disordered" evidence="1">
    <location>
        <begin position="1"/>
        <end position="33"/>
    </location>
</feature>
<proteinExistence type="predicted"/>
<keyword evidence="3" id="KW-1185">Reference proteome</keyword>
<dbReference type="Proteomes" id="UP000009168">
    <property type="component" value="Unassembled WGS sequence"/>
</dbReference>
<protein>
    <submittedName>
        <fullName evidence="2">Uncharacterized protein</fullName>
    </submittedName>
</protein>
<organism evidence="2 3">
    <name type="scientific">Tetrahymena thermophila (strain SB210)</name>
    <dbReference type="NCBI Taxonomy" id="312017"/>
    <lineage>
        <taxon>Eukaryota</taxon>
        <taxon>Sar</taxon>
        <taxon>Alveolata</taxon>
        <taxon>Ciliophora</taxon>
        <taxon>Intramacronucleata</taxon>
        <taxon>Oligohymenophorea</taxon>
        <taxon>Hymenostomatida</taxon>
        <taxon>Tetrahymenina</taxon>
        <taxon>Tetrahymenidae</taxon>
        <taxon>Tetrahymena</taxon>
    </lineage>
</organism>
<name>Q22WF9_TETTS</name>
<evidence type="ECO:0000256" key="1">
    <source>
        <dbReference type="SAM" id="MobiDB-lite"/>
    </source>
</evidence>
<dbReference type="EMBL" id="GG662820">
    <property type="protein sequence ID" value="EAR89458.1"/>
    <property type="molecule type" value="Genomic_DNA"/>
</dbReference>
<evidence type="ECO:0000313" key="3">
    <source>
        <dbReference type="Proteomes" id="UP000009168"/>
    </source>
</evidence>
<gene>
    <name evidence="2" type="ORF">TTHERM_00156760</name>
</gene>
<dbReference type="GeneID" id="7838439"/>
<reference evidence="3" key="1">
    <citation type="journal article" date="2006" name="PLoS Biol.">
        <title>Macronuclear genome sequence of the ciliate Tetrahymena thermophila, a model eukaryote.</title>
        <authorList>
            <person name="Eisen J.A."/>
            <person name="Coyne R.S."/>
            <person name="Wu M."/>
            <person name="Wu D."/>
            <person name="Thiagarajan M."/>
            <person name="Wortman J.R."/>
            <person name="Badger J.H."/>
            <person name="Ren Q."/>
            <person name="Amedeo P."/>
            <person name="Jones K.M."/>
            <person name="Tallon L.J."/>
            <person name="Delcher A.L."/>
            <person name="Salzberg S.L."/>
            <person name="Silva J.C."/>
            <person name="Haas B.J."/>
            <person name="Majoros W.H."/>
            <person name="Farzad M."/>
            <person name="Carlton J.M."/>
            <person name="Smith R.K. Jr."/>
            <person name="Garg J."/>
            <person name="Pearlman R.E."/>
            <person name="Karrer K.M."/>
            <person name="Sun L."/>
            <person name="Manning G."/>
            <person name="Elde N.C."/>
            <person name="Turkewitz A.P."/>
            <person name="Asai D.J."/>
            <person name="Wilkes D.E."/>
            <person name="Wang Y."/>
            <person name="Cai H."/>
            <person name="Collins K."/>
            <person name="Stewart B.A."/>
            <person name="Lee S.R."/>
            <person name="Wilamowska K."/>
            <person name="Weinberg Z."/>
            <person name="Ruzzo W.L."/>
            <person name="Wloga D."/>
            <person name="Gaertig J."/>
            <person name="Frankel J."/>
            <person name="Tsao C.-C."/>
            <person name="Gorovsky M.A."/>
            <person name="Keeling P.J."/>
            <person name="Waller R.F."/>
            <person name="Patron N.J."/>
            <person name="Cherry J.M."/>
            <person name="Stover N.A."/>
            <person name="Krieger C.J."/>
            <person name="del Toro C."/>
            <person name="Ryder H.F."/>
            <person name="Williamson S.C."/>
            <person name="Barbeau R.A."/>
            <person name="Hamilton E.P."/>
            <person name="Orias E."/>
        </authorList>
    </citation>
    <scope>NUCLEOTIDE SEQUENCE [LARGE SCALE GENOMIC DNA]</scope>
    <source>
        <strain evidence="3">SB210</strain>
    </source>
</reference>
<evidence type="ECO:0000313" key="2">
    <source>
        <dbReference type="EMBL" id="EAR89458.1"/>
    </source>
</evidence>
<dbReference type="AlphaFoldDB" id="Q22WF9"/>
<sequence>MPKDRTISVYQRGEMIEASSKANEREKKNSARYPQTDIIKVQKKQSKLGTNQVGDCTRQRDATTTVAQKLQINQAAEGHLYQSQSFLIITVMNEINTLPTKPRAHPSDQFLSKLLGRFKDFISVGSKRKEGLTTKMMPKKLTKEDTSFLRVIFSCRKQLARNVVQIGFVLEIIKPSEILRYLQLKNKQTVFIATKIPDIISSLNTVLLVQNILISNDLHQLNVIKQPITHLPRMTWYIEQEVLKIPTQVYIVIKKNQLINAYIIAVLLLFPFSNDQHL</sequence>
<accession>Q22WF9</accession>
<dbReference type="KEGG" id="tet:TTHERM_00156760"/>
<dbReference type="InParanoid" id="Q22WF9"/>
<dbReference type="HOGENOM" id="CLU_1002822_0_0_1"/>
<dbReference type="RefSeq" id="XP_001009703.1">
    <property type="nucleotide sequence ID" value="XM_001009703.1"/>
</dbReference>